<evidence type="ECO:0000313" key="5">
    <source>
        <dbReference type="WBParaSite" id="NBR_0000053801-mRNA-1"/>
    </source>
</evidence>
<dbReference type="Gene3D" id="2.60.40.3770">
    <property type="match status" value="1"/>
</dbReference>
<protein>
    <submittedName>
        <fullName evidence="5">Phlebovirus_G2 domain-containing protein</fullName>
    </submittedName>
</protein>
<organism evidence="5">
    <name type="scientific">Nippostrongylus brasiliensis</name>
    <name type="common">Rat hookworm</name>
    <dbReference type="NCBI Taxonomy" id="27835"/>
    <lineage>
        <taxon>Eukaryota</taxon>
        <taxon>Metazoa</taxon>
        <taxon>Ecdysozoa</taxon>
        <taxon>Nematoda</taxon>
        <taxon>Chromadorea</taxon>
        <taxon>Rhabditida</taxon>
        <taxon>Rhabditina</taxon>
        <taxon>Rhabditomorpha</taxon>
        <taxon>Strongyloidea</taxon>
        <taxon>Heligmosomidae</taxon>
        <taxon>Nippostrongylus</taxon>
    </lineage>
</organism>
<dbReference type="WBParaSite" id="NBR_0000053801-mRNA-1">
    <property type="protein sequence ID" value="NBR_0000053801-mRNA-1"/>
    <property type="gene ID" value="NBR_0000053801"/>
</dbReference>
<keyword evidence="4" id="KW-1185">Reference proteome</keyword>
<dbReference type="AlphaFoldDB" id="A0A0N4XDE6"/>
<keyword evidence="1" id="KW-1133">Transmembrane helix</keyword>
<feature type="transmembrane region" description="Helical" evidence="1">
    <location>
        <begin position="268"/>
        <end position="290"/>
    </location>
</feature>
<feature type="domain" description="Phlebovirus glycoprotein G2 fusion" evidence="2">
    <location>
        <begin position="4"/>
        <end position="127"/>
    </location>
</feature>
<keyword evidence="1" id="KW-0472">Membrane</keyword>
<sequence length="337" mass="37614">MIPNVPVTLNLLRLTMTSISLPPIPTLNTDFITDNTDIAIWDSSTTPDLICLSESYARSLNCTLRDDCTCNGAENSVHCECSHNNVEEHFHQLNKQLPVKTPAWEIRKRADGTVQAKILQMVSADFMIEFNQTIDSTTTLVQNSNCVIPHASIEGCYHCEKGAFALVSCQASSNSLAEIVCQQHSFVIPCGPTPVKSDLAFHLDSARQIFNCSVTCGDTVNHFTISGILKYVNEFHGTFKELIKGNTTNYREIRWPDLNHITDIILGWYKTLICSLILVIAALGLSYLFLQTMGWHVLKLLTRIALALLCLPLRLICRLGRCVSPNTCPQDEHYKTL</sequence>
<dbReference type="EMBL" id="UYSL01000243">
    <property type="protein sequence ID" value="VDL63266.1"/>
    <property type="molecule type" value="Genomic_DNA"/>
</dbReference>
<dbReference type="InterPro" id="IPR009878">
    <property type="entry name" value="Phlebovirus_G2_fusion"/>
</dbReference>
<evidence type="ECO:0000256" key="1">
    <source>
        <dbReference type="SAM" id="Phobius"/>
    </source>
</evidence>
<reference evidence="5" key="1">
    <citation type="submission" date="2017-02" db="UniProtKB">
        <authorList>
            <consortium name="WormBaseParasite"/>
        </authorList>
    </citation>
    <scope>IDENTIFICATION</scope>
</reference>
<gene>
    <name evidence="3" type="ORF">NBR_LOCUS539</name>
</gene>
<reference evidence="3 4" key="2">
    <citation type="submission" date="2018-11" db="EMBL/GenBank/DDBJ databases">
        <authorList>
            <consortium name="Pathogen Informatics"/>
        </authorList>
    </citation>
    <scope>NUCLEOTIDE SEQUENCE [LARGE SCALE GENOMIC DNA]</scope>
</reference>
<dbReference type="Pfam" id="PF07245">
    <property type="entry name" value="Phlebovirus_G2"/>
    <property type="match status" value="1"/>
</dbReference>
<evidence type="ECO:0000313" key="4">
    <source>
        <dbReference type="Proteomes" id="UP000271162"/>
    </source>
</evidence>
<proteinExistence type="predicted"/>
<accession>A0A0N4XDE6</accession>
<keyword evidence="1" id="KW-0812">Transmembrane</keyword>
<dbReference type="OMA" id="IEMSITR"/>
<evidence type="ECO:0000313" key="3">
    <source>
        <dbReference type="EMBL" id="VDL63266.1"/>
    </source>
</evidence>
<dbReference type="Proteomes" id="UP000271162">
    <property type="component" value="Unassembled WGS sequence"/>
</dbReference>
<evidence type="ECO:0000259" key="2">
    <source>
        <dbReference type="Pfam" id="PF07245"/>
    </source>
</evidence>
<name>A0A0N4XDE6_NIPBR</name>